<proteinExistence type="predicted"/>
<evidence type="ECO:0000313" key="3">
    <source>
        <dbReference type="Proteomes" id="UP000652013"/>
    </source>
</evidence>
<dbReference type="SMART" id="SM00855">
    <property type="entry name" value="PGAM"/>
    <property type="match status" value="1"/>
</dbReference>
<sequence length="244" mass="26070">MTDLIAELTAVRHGQSRANVMFPAADAEGRLESGLTGRDADVELTDLGRAQAAAVGRHLAGLSPDRRPEVVVTSPFRRARDTWAIAAQASGLPWPEPVTDDRLVDRGVGDLEMMTRAAIRARFPQEPARLAERGYMRYRPPGGEDFHDMTARIGSFVADVHRDHPGRRVIVVAHDSVVLVLRGVVEGLDIDGLAAVEAGAGSVRNASISRFVADGARLTVAEYNAVGHLETVTAGPDESADPAV</sequence>
<dbReference type="Gene3D" id="3.40.50.1240">
    <property type="entry name" value="Phosphoglycerate mutase-like"/>
    <property type="match status" value="1"/>
</dbReference>
<dbReference type="Proteomes" id="UP000652013">
    <property type="component" value="Unassembled WGS sequence"/>
</dbReference>
<accession>A0A8J3Y845</accession>
<dbReference type="SUPFAM" id="SSF53254">
    <property type="entry name" value="Phosphoglycerate mutase-like"/>
    <property type="match status" value="1"/>
</dbReference>
<dbReference type="Pfam" id="PF00300">
    <property type="entry name" value="His_Phos_1"/>
    <property type="match status" value="1"/>
</dbReference>
<dbReference type="PANTHER" id="PTHR48100">
    <property type="entry name" value="BROAD-SPECIFICITY PHOSPHATASE YOR283W-RELATED"/>
    <property type="match status" value="1"/>
</dbReference>
<evidence type="ECO:0000256" key="1">
    <source>
        <dbReference type="PIRSR" id="PIRSR613078-2"/>
    </source>
</evidence>
<dbReference type="PANTHER" id="PTHR48100:SF1">
    <property type="entry name" value="HISTIDINE PHOSPHATASE FAMILY PROTEIN-RELATED"/>
    <property type="match status" value="1"/>
</dbReference>
<dbReference type="InterPro" id="IPR029033">
    <property type="entry name" value="His_PPase_superfam"/>
</dbReference>
<feature type="binding site" evidence="1">
    <location>
        <begin position="36"/>
        <end position="37"/>
    </location>
    <ligand>
        <name>substrate</name>
    </ligand>
</feature>
<dbReference type="EMBL" id="BOOY01000018">
    <property type="protein sequence ID" value="GIJ03245.1"/>
    <property type="molecule type" value="Genomic_DNA"/>
</dbReference>
<comment type="caution">
    <text evidence="2">The sequence shown here is derived from an EMBL/GenBank/DDBJ whole genome shotgun (WGS) entry which is preliminary data.</text>
</comment>
<gene>
    <name evidence="2" type="primary">gpm_1</name>
    <name evidence="2" type="ORF">Sya03_25970</name>
</gene>
<dbReference type="CDD" id="cd07067">
    <property type="entry name" value="HP_PGM_like"/>
    <property type="match status" value="1"/>
</dbReference>
<dbReference type="GO" id="GO:0016791">
    <property type="term" value="F:phosphatase activity"/>
    <property type="evidence" value="ECO:0007669"/>
    <property type="project" value="TreeGrafter"/>
</dbReference>
<name>A0A8J3Y845_9ACTN</name>
<dbReference type="InterPro" id="IPR050275">
    <property type="entry name" value="PGM_Phosphatase"/>
</dbReference>
<protein>
    <submittedName>
        <fullName evidence="2">Phosphoglycerate mutase</fullName>
    </submittedName>
</protein>
<dbReference type="RefSeq" id="WP_239107426.1">
    <property type="nucleotide sequence ID" value="NZ_BAAAGJ010000005.1"/>
</dbReference>
<feature type="binding site" evidence="1">
    <location>
        <begin position="12"/>
        <end position="19"/>
    </location>
    <ligand>
        <name>substrate</name>
    </ligand>
</feature>
<reference evidence="2" key="1">
    <citation type="submission" date="2021-01" db="EMBL/GenBank/DDBJ databases">
        <title>Whole genome shotgun sequence of Spirilliplanes yamanashiensis NBRC 15828.</title>
        <authorList>
            <person name="Komaki H."/>
            <person name="Tamura T."/>
        </authorList>
    </citation>
    <scope>NUCLEOTIDE SEQUENCE</scope>
    <source>
        <strain evidence="2">NBRC 15828</strain>
    </source>
</reference>
<feature type="binding site" evidence="1">
    <location>
        <position position="78"/>
    </location>
    <ligand>
        <name>substrate</name>
    </ligand>
</feature>
<keyword evidence="3" id="KW-1185">Reference proteome</keyword>
<dbReference type="InterPro" id="IPR013078">
    <property type="entry name" value="His_Pase_superF_clade-1"/>
</dbReference>
<dbReference type="AlphaFoldDB" id="A0A8J3Y845"/>
<organism evidence="2 3">
    <name type="scientific">Spirilliplanes yamanashiensis</name>
    <dbReference type="NCBI Taxonomy" id="42233"/>
    <lineage>
        <taxon>Bacteria</taxon>
        <taxon>Bacillati</taxon>
        <taxon>Actinomycetota</taxon>
        <taxon>Actinomycetes</taxon>
        <taxon>Micromonosporales</taxon>
        <taxon>Micromonosporaceae</taxon>
        <taxon>Spirilliplanes</taxon>
    </lineage>
</organism>
<evidence type="ECO:0000313" key="2">
    <source>
        <dbReference type="EMBL" id="GIJ03245.1"/>
    </source>
</evidence>
<dbReference type="GO" id="GO:0005737">
    <property type="term" value="C:cytoplasm"/>
    <property type="evidence" value="ECO:0007669"/>
    <property type="project" value="TreeGrafter"/>
</dbReference>